<feature type="compositionally biased region" description="Low complexity" evidence="1">
    <location>
        <begin position="357"/>
        <end position="369"/>
    </location>
</feature>
<name>A0AAF3F734_9BILA</name>
<accession>A0AAF3F734</accession>
<reference evidence="4" key="1">
    <citation type="submission" date="2024-02" db="UniProtKB">
        <authorList>
            <consortium name="WormBaseParasite"/>
        </authorList>
    </citation>
    <scope>IDENTIFICATION</scope>
</reference>
<dbReference type="PANTHER" id="PTHR37433:SF5">
    <property type="entry name" value="DUF753 DOMAIN-CONTAINING PROTEIN-RELATED"/>
    <property type="match status" value="1"/>
</dbReference>
<dbReference type="WBParaSite" id="MBELARI_LOCUS2645">
    <property type="protein sequence ID" value="MBELARI_LOCUS2645"/>
    <property type="gene ID" value="MBELARI_LOCUS2645"/>
</dbReference>
<sequence length="459" mass="51642">MFFIVLILILAKISQSINCVQYLHSPYVEKTPKKAKSSNDICAGDLCFAFYRSVDNLTIHGCVNGMKYYIPGCYFEENNVTMKRTSFSIDYTYFCLCNHTAMCNENEFLLTTSEEMVKFGDNRLPVKYLVKSVKCLKYQLTQSSKGLTIVGANGTTEVTSKACSLTGSATIPVRDGSWSSAKWTGEIIPMTYKESLFMLEDLISNRQFFPIYNGGLYAWQISQYDISVLMHCDWDYCNNVTSLTSLLNQQTVECYSSLNSGGNTINCRAQACFLIYFSEEMAYLLGCFWQDSSKAQGRIEVGRIQITPKFYMILCAENFCNQNPAAAATSIRNFNSSLQSLFPFVQWPQSILDKSDTTTSSSASSAQSTEGPIDSTTFDSFSTQPQPISHQKKASNYSLQQIEATVFYKLNEKAKTEKEVYQRMPEETYATLAENFDGSSDYPGVTYGHRVSEVGEDFE</sequence>
<evidence type="ECO:0000313" key="3">
    <source>
        <dbReference type="Proteomes" id="UP000887575"/>
    </source>
</evidence>
<feature type="region of interest" description="Disordered" evidence="1">
    <location>
        <begin position="356"/>
        <end position="395"/>
    </location>
</feature>
<proteinExistence type="predicted"/>
<evidence type="ECO:0000256" key="1">
    <source>
        <dbReference type="SAM" id="MobiDB-lite"/>
    </source>
</evidence>
<keyword evidence="3" id="KW-1185">Reference proteome</keyword>
<feature type="chain" id="PRO_5042233296" evidence="2">
    <location>
        <begin position="17"/>
        <end position="459"/>
    </location>
</feature>
<feature type="compositionally biased region" description="Polar residues" evidence="1">
    <location>
        <begin position="374"/>
        <end position="395"/>
    </location>
</feature>
<dbReference type="PANTHER" id="PTHR37433">
    <property type="entry name" value="PROTEIN CBG25136-RELATED"/>
    <property type="match status" value="1"/>
</dbReference>
<keyword evidence="2" id="KW-0732">Signal</keyword>
<protein>
    <submittedName>
        <fullName evidence="4">Uncharacterized protein</fullName>
    </submittedName>
</protein>
<feature type="signal peptide" evidence="2">
    <location>
        <begin position="1"/>
        <end position="16"/>
    </location>
</feature>
<evidence type="ECO:0000256" key="2">
    <source>
        <dbReference type="SAM" id="SignalP"/>
    </source>
</evidence>
<evidence type="ECO:0000313" key="4">
    <source>
        <dbReference type="WBParaSite" id="MBELARI_LOCUS2645"/>
    </source>
</evidence>
<organism evidence="3 4">
    <name type="scientific">Mesorhabditis belari</name>
    <dbReference type="NCBI Taxonomy" id="2138241"/>
    <lineage>
        <taxon>Eukaryota</taxon>
        <taxon>Metazoa</taxon>
        <taxon>Ecdysozoa</taxon>
        <taxon>Nematoda</taxon>
        <taxon>Chromadorea</taxon>
        <taxon>Rhabditida</taxon>
        <taxon>Rhabditina</taxon>
        <taxon>Rhabditomorpha</taxon>
        <taxon>Rhabditoidea</taxon>
        <taxon>Rhabditidae</taxon>
        <taxon>Mesorhabditinae</taxon>
        <taxon>Mesorhabditis</taxon>
    </lineage>
</organism>
<dbReference type="AlphaFoldDB" id="A0AAF3F734"/>
<dbReference type="Proteomes" id="UP000887575">
    <property type="component" value="Unassembled WGS sequence"/>
</dbReference>